<protein>
    <recommendedName>
        <fullName evidence="3">Outer membrane channel protein CpnT-like N-terminal domain-containing protein</fullName>
    </recommendedName>
</protein>
<feature type="region of interest" description="Disordered" evidence="1">
    <location>
        <begin position="3455"/>
        <end position="3476"/>
    </location>
</feature>
<feature type="compositionally biased region" description="Polar residues" evidence="1">
    <location>
        <begin position="620"/>
        <end position="637"/>
    </location>
</feature>
<feature type="compositionally biased region" description="Low complexity" evidence="1">
    <location>
        <begin position="527"/>
        <end position="591"/>
    </location>
</feature>
<feature type="compositionally biased region" description="Low complexity" evidence="1">
    <location>
        <begin position="379"/>
        <end position="405"/>
    </location>
</feature>
<feature type="compositionally biased region" description="Basic and acidic residues" evidence="1">
    <location>
        <begin position="1017"/>
        <end position="1049"/>
    </location>
</feature>
<keyword evidence="2" id="KW-0812">Transmembrane</keyword>
<evidence type="ECO:0000256" key="1">
    <source>
        <dbReference type="SAM" id="MobiDB-lite"/>
    </source>
</evidence>
<dbReference type="KEGG" id="noa:BKM31_16640"/>
<dbReference type="EMBL" id="CP017717">
    <property type="protein sequence ID" value="AQZ62870.1"/>
    <property type="molecule type" value="Genomic_DNA"/>
</dbReference>
<reference evidence="5" key="1">
    <citation type="journal article" date="2017" name="Med. Chem. Commun.">
        <title>Nonomuraea sp. ATCC 55076 harbours the largest actinomycete chromosome to date and the kistamicin biosynthetic gene cluster.</title>
        <authorList>
            <person name="Nazari B."/>
            <person name="Forneris C.C."/>
            <person name="Gibson M.I."/>
            <person name="Moon K."/>
            <person name="Schramma K.R."/>
            <person name="Seyedsayamdost M.R."/>
        </authorList>
    </citation>
    <scope>NUCLEOTIDE SEQUENCE [LARGE SCALE GENOMIC DNA]</scope>
    <source>
        <strain evidence="5">ATCC 55076</strain>
    </source>
</reference>
<evidence type="ECO:0000313" key="5">
    <source>
        <dbReference type="Proteomes" id="UP000190797"/>
    </source>
</evidence>
<feature type="region of interest" description="Disordered" evidence="1">
    <location>
        <begin position="1015"/>
        <end position="1069"/>
    </location>
</feature>
<accession>A0A1U9ZY60</accession>
<feature type="compositionally biased region" description="Basic and acidic residues" evidence="1">
    <location>
        <begin position="1809"/>
        <end position="1818"/>
    </location>
</feature>
<feature type="region of interest" description="Disordered" evidence="1">
    <location>
        <begin position="3109"/>
        <end position="3144"/>
    </location>
</feature>
<gene>
    <name evidence="4" type="ORF">BKM31_16640</name>
</gene>
<dbReference type="Proteomes" id="UP000190797">
    <property type="component" value="Chromosome"/>
</dbReference>
<evidence type="ECO:0000313" key="4">
    <source>
        <dbReference type="EMBL" id="AQZ62870.1"/>
    </source>
</evidence>
<feature type="compositionally biased region" description="Basic and acidic residues" evidence="1">
    <location>
        <begin position="1056"/>
        <end position="1068"/>
    </location>
</feature>
<feature type="region of interest" description="Disordered" evidence="1">
    <location>
        <begin position="374"/>
        <end position="674"/>
    </location>
</feature>
<organism evidence="4 5">
    <name type="scientific">[Actinomadura] parvosata subsp. kistnae</name>
    <dbReference type="NCBI Taxonomy" id="1909395"/>
    <lineage>
        <taxon>Bacteria</taxon>
        <taxon>Bacillati</taxon>
        <taxon>Actinomycetota</taxon>
        <taxon>Actinomycetes</taxon>
        <taxon>Streptosporangiales</taxon>
        <taxon>Streptosporangiaceae</taxon>
        <taxon>Nonomuraea</taxon>
    </lineage>
</organism>
<feature type="compositionally biased region" description="Basic and acidic residues" evidence="1">
    <location>
        <begin position="1525"/>
        <end position="1536"/>
    </location>
</feature>
<feature type="transmembrane region" description="Helical" evidence="2">
    <location>
        <begin position="147"/>
        <end position="167"/>
    </location>
</feature>
<feature type="compositionally biased region" description="Low complexity" evidence="1">
    <location>
        <begin position="638"/>
        <end position="662"/>
    </location>
</feature>
<dbReference type="InterPro" id="IPR057746">
    <property type="entry name" value="CpnT-like_N"/>
</dbReference>
<feature type="compositionally biased region" description="Pro residues" evidence="1">
    <location>
        <begin position="3116"/>
        <end position="3132"/>
    </location>
</feature>
<feature type="region of interest" description="Disordered" evidence="1">
    <location>
        <begin position="964"/>
        <end position="983"/>
    </location>
</feature>
<feature type="region of interest" description="Disordered" evidence="1">
    <location>
        <begin position="760"/>
        <end position="786"/>
    </location>
</feature>
<feature type="compositionally biased region" description="Low complexity" evidence="1">
    <location>
        <begin position="481"/>
        <end position="508"/>
    </location>
</feature>
<dbReference type="RefSeq" id="WP_080039058.1">
    <property type="nucleotide sequence ID" value="NZ_CP017717.1"/>
</dbReference>
<feature type="region of interest" description="Disordered" evidence="1">
    <location>
        <begin position="1786"/>
        <end position="1836"/>
    </location>
</feature>
<dbReference type="Pfam" id="PF25547">
    <property type="entry name" value="WXG100_2"/>
    <property type="match status" value="1"/>
</dbReference>
<feature type="region of interest" description="Disordered" evidence="1">
    <location>
        <begin position="1523"/>
        <end position="1557"/>
    </location>
</feature>
<feature type="compositionally biased region" description="Polar residues" evidence="1">
    <location>
        <begin position="592"/>
        <end position="612"/>
    </location>
</feature>
<name>A0A1U9ZY60_9ACTN</name>
<evidence type="ECO:0000256" key="2">
    <source>
        <dbReference type="SAM" id="Phobius"/>
    </source>
</evidence>
<keyword evidence="5" id="KW-1185">Reference proteome</keyword>
<feature type="domain" description="Outer membrane channel protein CpnT-like N-terminal" evidence="3">
    <location>
        <begin position="38"/>
        <end position="172"/>
    </location>
</feature>
<feature type="compositionally biased region" description="Polar residues" evidence="1">
    <location>
        <begin position="1540"/>
        <end position="1549"/>
    </location>
</feature>
<feature type="compositionally biased region" description="Polar residues" evidence="1">
    <location>
        <begin position="1786"/>
        <end position="1796"/>
    </location>
</feature>
<proteinExistence type="predicted"/>
<keyword evidence="2" id="KW-0472">Membrane</keyword>
<feature type="region of interest" description="Disordered" evidence="1">
    <location>
        <begin position="2396"/>
        <end position="2421"/>
    </location>
</feature>
<dbReference type="STRING" id="1909395.BKM31_16640"/>
<feature type="region of interest" description="Disordered" evidence="1">
    <location>
        <begin position="1482"/>
        <end position="1501"/>
    </location>
</feature>
<evidence type="ECO:0000259" key="3">
    <source>
        <dbReference type="Pfam" id="PF25547"/>
    </source>
</evidence>
<sequence length="3476" mass="366252">MAHSGDIGVRTNVAVSAQQEVVVIDSDVQPVWETEALPDWVVYWLIPMLSAGQKWPDASESGMSGLARAYAVLCDDCIKSAEPAGSAARVIVAGWAAPATTEFVNRARQLYGTESGIVGVSRNARAYAQQANTFAVETQYSKLSINVAFWVTVVAIAIAIIVAFFSAGASAALIGPYAAGARTAISRILVRLATLAGREMGAARLARVAALSGATGRGLLVRLMASPFGRELVEEIGEEFFIDFWAQKQQKDMGTREDFDWRQLAATSIGAAGGAGAGTVLAGPVSRVTRVVPGFTGRALTTGLTNVFASPAGSFLGNGLVYGQWQNPFTAESMMGAFMGGVGRTGSISPFNPEVVSALAHPLSTLAAAHDAAARSDAARAGGSGPSTGPAGPATPDGSPTGPDGNQPGTGVRTPDRVIIPSPRTSGTPALAGAGSQSASGRPGGLPDGDLSTRRRTSSPDQPATTSDQDQDRTQDEETPAARPAAAATGPDPAAPSTRPAPADTTAARTDEDGTTAQLPDSGDQDTTAAQPQPQSDQSDQPDQSDQAAQPQAATAPQGDTPQGNAAQGNAAQDNAAQDNATQDNATQDNAPQNDASRGDTTPQGDATQNDAPQGDPAQGETTQSDATPQAGNDTRNQAPSPTADTTADTTTEPAQTTSTQDAAPSPTTSVVTAATGPAPLRARAALLEALGTTFPNAVISPTGEVLIPRPGGHRVLSNATMTRIRRTLDARAAQTDAQPELVVDASALLLLAASDDTLSSDAPMTEPPAAHTSKPGTVTSPPIAGTRYVTDSGRPTDLTLDEIKQATADLLTDHFQHAGERVVALSWAGDVLTVATENGSHHFRPVLGDRGQKVMAETTLKAGTSTEPHEVSFAPRIATDQLPRVWLHEITDTMQHRAAEGRGRRQGVLRRMLPGGTTHPTGDECVPARLNELAYLTDKWEQAQTVPEQRLLALDIDGVLHDLRARGATPPPPPWANGPQSERTGLRTVALGQDPSPEDARELARRLEAAQKALKKLADSKRASAKQAGKEAREARKEAEKAGKEHDSGAALRADAAEAKARSLRDKQARHKRIAAAYAAAHKAASQARQAHERYARLLAALPQAPAQAPPGQLAVAALAERAADEAAAAHRQYLEALDRALPDTFSLPESMPTGRLAHLDRLTDAVNEALKGKNVAKRFTPDELENFIRGDFHKVVSGDGLVLNVGHGKTAAELRLKLTLADLVEVADPAVKASQVTVGMFYQTGQTYTATQSGSAGTSGDFNSGVLAPLVPDGTWARAAADTVAVGVGASAGRSWSASGGSSMFEQGGSVADNRSESLLFDATATWTVELRTGKAGQWQHVATVDSGSPGDTATQRIWVWHSYADRASRDPIRIDAGKESPKPPNQEVISMTGLEEALDAIAAELGGDYTRIGTNARRDLRKFVTHEVQARFRRTLEDGLPVTLAVDGEPDVRITATSEIVHGETRMVGAVTPEALEEEVLTETATSPSRTEHGGSIEGKVSAGFNVESLQGADIFGPLGDYHPDSVRPEVKGSRPVAQSSSSTANEAAVHPQVDKRTGLSQAYQKVAKVTFTVERPGKKPKKLGPFDTELLLRQQLLDAFHAGDPVPKSALVLVNGKPKLDADGNPVLNDVPRRKPIKGRKMELPQWLGDGAQQMRGAGPTDVREVTGLEGLKEHVLDQLAHHGLVAKSVDGVRRYSRNPLIHAAQLFNEEEVEAHLVESAIRSGLDQMAQSGVLIPLQMHGVNATPDVYALQIVVRQDFSGRGTPKGLTNKVRTHLDIASDTSGRGINRSRTYGGGGSAVKTDGPGEGHDGVSHKAGPNAGGDRTYSAGTSTSSMVNKVGMEEDGKEKLTAGLETKATVEVNLVHNGKVQQLVKPRSVRVLMMVPGDMLPRDGGPDFTGPMGRPSKRLMEAATLEHFDGGRELGDIKGIWRLLPRSLRGKVAPLVQLWPVLSRHFLASHLFEGPITHDLVLDPNGPVPARTSLEVRGELGEATFVDVVDSVTGRIMLALRSAGISWGGSNNIAFGLMNSLADADDGGTTSDSGSLSLPSRSRVRALATALLAIWGTEFLGIAVARKYRFQVPVDVLVKLRASRATPIGQQLDGWKGGQLRSHGNGLFTVPEHDALRLYAEGDVTLPVPVVADAVERFLNGAMKLHRTLAVPLVMRYVQARAEALARGENVGIGREHTPDKLLQALGEVADLGPAVAPAVAAATAAPDTAGARLDEALDAATTLNEQLNDVVIAPQYEHGMGTSMPQSFVVTDGQGNEVDVMEEVLSAIDTAVPGAEDGTPNLRRQIRADLNGTRPQVHIDEMWSRRGLEREYDVQTGPDVDSVQVVTVRVRLEHAPGADPRRARLVDHTDENGVIIQRYRAKEASHTESYSGAYSAGLDFSDDSGEETKGGLSTKRTRSFSSSVNENRMRLQRMARFKGESTVEQDMRLVIEIETRPARVRPVPFERRVPGAAAKVRSATAWMRRRRTPAVTREYDVKLRRGLPGDMVRSAAEDPGPVPAVTDPRQAEFEPGHFPEVLIEDETRPTLFDAISRQLSRMIGHAAVAERAGALSAWLSHSGLITGLERSAGRDGDVVPHTVQPAFRNQGVDVTVKARMSDLTVVAGPYEGEKGEVDRRADAQNLSVSRGHVQPVGMSAGSGFKALGFSFSSWFGAQSSQSAGAHQGARRERSMFETGKLYTVRVRVDYDLTFERVKRHRGGDVRPRKEVVRVPGASGGTAMIALFGEELEELHARMEAGVHIAPPLEGLPTFAFHPQPGRSSFVQVMQDARVAARERREVARFHVYEEGPNGEPVLHRYLATPDGFVHSVTPDGGFAQALATLPPPILEAADQHDLNLRDIFMNSPVAGTFTQQVAAELEDRNALPPPQEPIWQVAEESAANASPGSSTFQGTGPGTGQGTGPATGQGSGAPSVTAPELPGSPLAAAARPDGMPDLTTDELRAQDVSPADFGGAVANLRWSGDDRLVIQLPGAADQHVRVLPEDPGAGLVGRTELKAGTPENPHVMRIGPRVDPHVVSSVLVHEISHIAQEHAAQAAGVRQGLVRESLSPIREGTDHCLTPRLDEHAHLARKWRASTDPRARERIAAAIDAVAADITRRGHTPPAPPWHARPPASPAPAPAARSMPGLPDPATVARLRGLIDALSARPSGPSLAQALNGGAPAPGSLADALNGDGAAPRPAVNGHAAAPGSLAAALNGGSVGTRDLTAAIRAEAEKAGLAPGRPGAAAKIVALARAGELAPEHVAALRGRPALPEVAAADAVARTAALMGARARTYGPGLLDIELPGRPPIPVEIRPAHRTGQPDGGMLTYQVDETRTIGANERAAAATAAAGLAAALGLPPAEHAAVAGLFEAVRQVRAATPAQHPARLAVLYDVAAAVPRRLVPAPLAADLSRLLAEPRPGRWHAHWTRARKLADGTGWQPPEDDEECGCPEDGPCVCGRRRAAGPGRDPSADAGRPVFQA</sequence>
<dbReference type="OrthoDB" id="3513155at2"/>
<feature type="compositionally biased region" description="Low complexity" evidence="1">
    <location>
        <begin position="432"/>
        <end position="441"/>
    </location>
</feature>
<keyword evidence="2" id="KW-1133">Transmembrane helix</keyword>
<feature type="compositionally biased region" description="Gly residues" evidence="1">
    <location>
        <begin position="2906"/>
        <end position="2922"/>
    </location>
</feature>
<feature type="region of interest" description="Disordered" evidence="1">
    <location>
        <begin position="2891"/>
        <end position="2947"/>
    </location>
</feature>